<evidence type="ECO:0000256" key="3">
    <source>
        <dbReference type="ARBA" id="ARBA00022695"/>
    </source>
</evidence>
<dbReference type="Gene3D" id="3.10.20.370">
    <property type="match status" value="1"/>
</dbReference>
<feature type="compositionally biased region" description="Low complexity" evidence="17">
    <location>
        <begin position="180"/>
        <end position="190"/>
    </location>
</feature>
<dbReference type="CDD" id="cd00303">
    <property type="entry name" value="retropepsin_like"/>
    <property type="match status" value="1"/>
</dbReference>
<feature type="region of interest" description="Disordered" evidence="17">
    <location>
        <begin position="540"/>
        <end position="593"/>
    </location>
</feature>
<feature type="compositionally biased region" description="Basic and acidic residues" evidence="17">
    <location>
        <begin position="540"/>
        <end position="549"/>
    </location>
</feature>
<evidence type="ECO:0000256" key="7">
    <source>
        <dbReference type="ARBA" id="ARBA00022759"/>
    </source>
</evidence>
<keyword evidence="16" id="KW-0863">Zinc-finger</keyword>
<dbReference type="Gene3D" id="4.10.60.10">
    <property type="entry name" value="Zinc finger, CCHC-type"/>
    <property type="match status" value="1"/>
</dbReference>
<reference evidence="19" key="1">
    <citation type="journal article" date="2022" name="Int. J. Mol. Sci.">
        <title>Draft Genome of Tanacetum Coccineum: Genomic Comparison of Closely Related Tanacetum-Family Plants.</title>
        <authorList>
            <person name="Yamashiro T."/>
            <person name="Shiraishi A."/>
            <person name="Nakayama K."/>
            <person name="Satake H."/>
        </authorList>
    </citation>
    <scope>NUCLEOTIDE SEQUENCE</scope>
</reference>
<keyword evidence="10" id="KW-0229">DNA integration</keyword>
<dbReference type="PANTHER" id="PTHR37984:SF5">
    <property type="entry name" value="PROTEIN NYNRIN-LIKE"/>
    <property type="match status" value="1"/>
</dbReference>
<keyword evidence="12" id="KW-0239">DNA-directed DNA polymerase</keyword>
<dbReference type="Pfam" id="PF24626">
    <property type="entry name" value="SH3_Tf2-1"/>
    <property type="match status" value="1"/>
</dbReference>
<dbReference type="SMART" id="SM00343">
    <property type="entry name" value="ZnF_C2HC"/>
    <property type="match status" value="2"/>
</dbReference>
<dbReference type="InterPro" id="IPR036875">
    <property type="entry name" value="Znf_CCHC_sf"/>
</dbReference>
<dbReference type="Gene3D" id="2.40.70.10">
    <property type="entry name" value="Acid Proteases"/>
    <property type="match status" value="1"/>
</dbReference>
<dbReference type="Pfam" id="PF17921">
    <property type="entry name" value="Integrase_H2C2"/>
    <property type="match status" value="1"/>
</dbReference>
<dbReference type="InterPro" id="IPR000477">
    <property type="entry name" value="RT_dom"/>
</dbReference>
<dbReference type="Proteomes" id="UP001151760">
    <property type="component" value="Unassembled WGS sequence"/>
</dbReference>
<keyword evidence="7" id="KW-0255">Endonuclease</keyword>
<keyword evidence="15" id="KW-0511">Multifunctional enzyme</keyword>
<evidence type="ECO:0000256" key="15">
    <source>
        <dbReference type="ARBA" id="ARBA00023268"/>
    </source>
</evidence>
<evidence type="ECO:0000256" key="6">
    <source>
        <dbReference type="ARBA" id="ARBA00022750"/>
    </source>
</evidence>
<dbReference type="Pfam" id="PF08284">
    <property type="entry name" value="RVP_2"/>
    <property type="match status" value="1"/>
</dbReference>
<dbReference type="SUPFAM" id="SSF57756">
    <property type="entry name" value="Retrovirus zinc finger-like domains"/>
    <property type="match status" value="1"/>
</dbReference>
<evidence type="ECO:0000256" key="2">
    <source>
        <dbReference type="ARBA" id="ARBA00022679"/>
    </source>
</evidence>
<dbReference type="PROSITE" id="PS50158">
    <property type="entry name" value="ZF_CCHC"/>
    <property type="match status" value="2"/>
</dbReference>
<accession>A0ABQ5IAF5</accession>
<dbReference type="InterPro" id="IPR001878">
    <property type="entry name" value="Znf_CCHC"/>
</dbReference>
<keyword evidence="2" id="KW-0808">Transferase</keyword>
<keyword evidence="16" id="KW-0862">Zinc</keyword>
<protein>
    <submittedName>
        <fullName evidence="19">Reverse transcriptase domain-containing protein</fullName>
    </submittedName>
</protein>
<dbReference type="InterPro" id="IPR043128">
    <property type="entry name" value="Rev_trsase/Diguanyl_cyclase"/>
</dbReference>
<evidence type="ECO:0000256" key="17">
    <source>
        <dbReference type="SAM" id="MobiDB-lite"/>
    </source>
</evidence>
<comment type="caution">
    <text evidence="19">The sequence shown here is derived from an EMBL/GenBank/DDBJ whole genome shotgun (WGS) entry which is preliminary data.</text>
</comment>
<dbReference type="InterPro" id="IPR012337">
    <property type="entry name" value="RNaseH-like_sf"/>
</dbReference>
<dbReference type="Gene3D" id="1.10.340.70">
    <property type="match status" value="1"/>
</dbReference>
<evidence type="ECO:0000256" key="14">
    <source>
        <dbReference type="ARBA" id="ARBA00023172"/>
    </source>
</evidence>
<sequence length="1640" mass="183726">MLKVSPWKGVIGFRKRGKLNPHYIRPFKIIAKVGTVAYRLELPEKLIRVHSTFYVSKLKKCIADEPLAIPLDEIQVDDKLNFIEEPVEVMDREVKRLKQSRIPIVKVYGLFFIILDSSDSSEDSVGTPAGRVILFGTIPTTIPDTTPVITPPATQTDTPVIPTETPIIAPTIPPSPDYTPASPDYSPASDSESDPSEDPSSDHIPPLPATSPFLSSDDDTTDSDTPDTPPSPTHGTPFTKITSSTQRSPVIPRRRVMILAPGQPIPHGRPYRYHLNGPVHMMTARKRVGPLPTHRLAVRHSADHSSSDSSSEASSDFHSDASSDSSSRHSLSDHSSPDLPSTSAGPSRKRRRSPMTSVPALPLVSGALSPVRADLIPSPKRVRDSGYSADVERFRQDECFAYADALRDRGIDARVVVEAVDREESETGARGLVEVRVERVTHLVMPEDIPEPAQEGAIEVTYKTLGDLVQRFHDHSQGIPVHHIHVIEGVQREQGHRIVGVKSAVIALTERITKKMPNTRSGASMTYKEVEELVTRRVAEEMESREAARTLEPLNENGNEQEGKNGGNGNGGNGNRGNRENKNGNRNGNHGTKGVIGLTRWFEKMETVFNISNYPSKYQVKYATCTLQDNALTWWNSHKRTIGVDAAYAINWAGLIRLMIEVYCPRNEIQKIETELMVPDEEDRVKRFIGGLPDNIQGNGYAARSTENTRRMESNARDNHGQQPLFKRQNISGKNVTKAYTARNNKRKGYVGFLPYCNKCRLHHEGLCTIRCGNCKKVGHLTRDCRVTVTPNTQGAAVGNQQGIGCYECGRPGHFRKDCPKLRSQNRGNQARNKNGNKTGNQTGGNGVTTKAYAIGGGGTNPDSNVVTGTFLLNNCYATMLFDSGADKSFVSTTFSALLDVAPSTLDTSYAVELADGRISETNIVLRGCTLGLLGHPFDIDLMPVELGSFDVIIGMDWLAKYHALIVCDEKVVRIPYGDEVLIIRGDNCDSGSKLNIISCTRTQKYIEKGCQVYLAQVTSKKADDKSEEKRLEDVPIVREFPEVFPEDLPGLPPARQVEFQIDLVPGAAPVARAPSSSSPWGAPVLFVKKKDGSFRMCIDYRELNKLTVKNRYPLPRIDDLFDQLQGSRVYSKIDLRSGYHQLRVCEEDIPKTACRTWSLRSRKEHEGHLKLILKLLKEEELYAKFSKCEFWLSKVQFLGHVIDSEGIHVDPIKIEAINDWASPKTPTEIRQFLGEKAEAAFQLLKNKLCSALILALPEGSENFVVYCDASHKGLGAVLLQREKVIAYASRQLKVHEKNYTTHDLELGAVVFALKMLRHYLYGLKLPKQILSAQSEARKEENFINEDLYGMINKLEPRADGTLCLNKQSWIPCFGELRALIMHKSKYSIHPGSDKMYQDLKKLYWWPNIKAKIATYVSKCLTCAKVKIEYQKPSGLLVQPEIPQWKWENITMDIVTKLPKMATCQDTIWVIVDRLTKSAHFLPMRDDDTLEKLTRLYLKEKSLNKALGTRLDMSTAYHLETDGQSERTIQTLEDMLRTCVLDFGKGWDKHLPLLMKCMADELLAIPLDEIQVDDKLNFIKEPIEVMDREVKHLKQSRIPIVKVRWNSKRSPEFTWEHEDQMQKKYPHIFTNSAPAAEVAS</sequence>
<dbReference type="Gene3D" id="3.30.420.10">
    <property type="entry name" value="Ribonuclease H-like superfamily/Ribonuclease H"/>
    <property type="match status" value="1"/>
</dbReference>
<dbReference type="GO" id="GO:0003964">
    <property type="term" value="F:RNA-directed DNA polymerase activity"/>
    <property type="evidence" value="ECO:0007669"/>
    <property type="project" value="UniProtKB-KW"/>
</dbReference>
<dbReference type="Pfam" id="PF17919">
    <property type="entry name" value="RT_RNaseH_2"/>
    <property type="match status" value="1"/>
</dbReference>
<feature type="region of interest" description="Disordered" evidence="17">
    <location>
        <begin position="145"/>
        <end position="253"/>
    </location>
</feature>
<feature type="domain" description="CCHC-type" evidence="18">
    <location>
        <begin position="771"/>
        <end position="786"/>
    </location>
</feature>
<keyword evidence="4" id="KW-0540">Nuclease</keyword>
<evidence type="ECO:0000256" key="1">
    <source>
        <dbReference type="ARBA" id="ARBA00022670"/>
    </source>
</evidence>
<dbReference type="PANTHER" id="PTHR37984">
    <property type="entry name" value="PROTEIN CBG26694"/>
    <property type="match status" value="1"/>
</dbReference>
<feature type="compositionally biased region" description="Gly residues" evidence="17">
    <location>
        <begin position="564"/>
        <end position="575"/>
    </location>
</feature>
<keyword evidence="8" id="KW-0378">Hydrolase</keyword>
<dbReference type="InterPro" id="IPR056924">
    <property type="entry name" value="SH3_Tf2-1"/>
</dbReference>
<feature type="region of interest" description="Disordered" evidence="17">
    <location>
        <begin position="298"/>
        <end position="361"/>
    </location>
</feature>
<evidence type="ECO:0000256" key="13">
    <source>
        <dbReference type="ARBA" id="ARBA00023125"/>
    </source>
</evidence>
<dbReference type="InterPro" id="IPR041588">
    <property type="entry name" value="Integrase_H2C2"/>
</dbReference>
<keyword evidence="11 19" id="KW-0695">RNA-directed DNA polymerase</keyword>
<dbReference type="EMBL" id="BQNB010020545">
    <property type="protein sequence ID" value="GJT97126.1"/>
    <property type="molecule type" value="Genomic_DNA"/>
</dbReference>
<name>A0ABQ5IAF5_9ASTR</name>
<evidence type="ECO:0000313" key="19">
    <source>
        <dbReference type="EMBL" id="GJT97126.1"/>
    </source>
</evidence>
<evidence type="ECO:0000256" key="11">
    <source>
        <dbReference type="ARBA" id="ARBA00022918"/>
    </source>
</evidence>
<feature type="compositionally biased region" description="Polar residues" evidence="17">
    <location>
        <begin position="823"/>
        <end position="832"/>
    </location>
</feature>
<dbReference type="Gene3D" id="3.30.70.270">
    <property type="match status" value="2"/>
</dbReference>
<dbReference type="InterPro" id="IPR041577">
    <property type="entry name" value="RT_RNaseH_2"/>
</dbReference>
<evidence type="ECO:0000256" key="12">
    <source>
        <dbReference type="ARBA" id="ARBA00022932"/>
    </source>
</evidence>
<evidence type="ECO:0000256" key="9">
    <source>
        <dbReference type="ARBA" id="ARBA00022842"/>
    </source>
</evidence>
<evidence type="ECO:0000313" key="20">
    <source>
        <dbReference type="Proteomes" id="UP001151760"/>
    </source>
</evidence>
<dbReference type="SUPFAM" id="SSF53098">
    <property type="entry name" value="Ribonuclease H-like"/>
    <property type="match status" value="1"/>
</dbReference>
<evidence type="ECO:0000259" key="18">
    <source>
        <dbReference type="PROSITE" id="PS50158"/>
    </source>
</evidence>
<dbReference type="InterPro" id="IPR043502">
    <property type="entry name" value="DNA/RNA_pol_sf"/>
</dbReference>
<feature type="compositionally biased region" description="Low complexity" evidence="17">
    <location>
        <begin position="145"/>
        <end position="170"/>
    </location>
</feature>
<proteinExistence type="predicted"/>
<dbReference type="InterPro" id="IPR050951">
    <property type="entry name" value="Retrovirus_Pol_polyprotein"/>
</dbReference>
<dbReference type="Gene3D" id="3.10.10.10">
    <property type="entry name" value="HIV Type 1 Reverse Transcriptase, subunit A, domain 1"/>
    <property type="match status" value="1"/>
</dbReference>
<dbReference type="InterPro" id="IPR021109">
    <property type="entry name" value="Peptidase_aspartic_dom_sf"/>
</dbReference>
<evidence type="ECO:0000256" key="8">
    <source>
        <dbReference type="ARBA" id="ARBA00022801"/>
    </source>
</evidence>
<dbReference type="SUPFAM" id="SSF56672">
    <property type="entry name" value="DNA/RNA polymerases"/>
    <property type="match status" value="1"/>
</dbReference>
<keyword evidence="20" id="KW-1185">Reference proteome</keyword>
<feature type="compositionally biased region" description="Low complexity" evidence="17">
    <location>
        <begin position="584"/>
        <end position="593"/>
    </location>
</feature>
<dbReference type="SUPFAM" id="SSF50630">
    <property type="entry name" value="Acid proteases"/>
    <property type="match status" value="1"/>
</dbReference>
<dbReference type="InterPro" id="IPR036397">
    <property type="entry name" value="RNaseH_sf"/>
</dbReference>
<keyword evidence="3" id="KW-0548">Nucleotidyltransferase</keyword>
<feature type="region of interest" description="Disordered" evidence="17">
    <location>
        <begin position="818"/>
        <end position="845"/>
    </location>
</feature>
<feature type="compositionally biased region" description="Basic and acidic residues" evidence="17">
    <location>
        <begin position="315"/>
        <end position="336"/>
    </location>
</feature>
<keyword evidence="1" id="KW-0645">Protease</keyword>
<reference evidence="19" key="2">
    <citation type="submission" date="2022-01" db="EMBL/GenBank/DDBJ databases">
        <authorList>
            <person name="Yamashiro T."/>
            <person name="Shiraishi A."/>
            <person name="Satake H."/>
            <person name="Nakayama K."/>
        </authorList>
    </citation>
    <scope>NUCLEOTIDE SEQUENCE</scope>
</reference>
<feature type="compositionally biased region" description="Polar residues" evidence="17">
    <location>
        <begin position="234"/>
        <end position="248"/>
    </location>
</feature>
<dbReference type="Pfam" id="PF00078">
    <property type="entry name" value="RVT_1"/>
    <property type="match status" value="1"/>
</dbReference>
<evidence type="ECO:0000256" key="10">
    <source>
        <dbReference type="ARBA" id="ARBA00022908"/>
    </source>
</evidence>
<keyword evidence="13" id="KW-0238">DNA-binding</keyword>
<organism evidence="19 20">
    <name type="scientific">Tanacetum coccineum</name>
    <dbReference type="NCBI Taxonomy" id="301880"/>
    <lineage>
        <taxon>Eukaryota</taxon>
        <taxon>Viridiplantae</taxon>
        <taxon>Streptophyta</taxon>
        <taxon>Embryophyta</taxon>
        <taxon>Tracheophyta</taxon>
        <taxon>Spermatophyta</taxon>
        <taxon>Magnoliopsida</taxon>
        <taxon>eudicotyledons</taxon>
        <taxon>Gunneridae</taxon>
        <taxon>Pentapetalae</taxon>
        <taxon>asterids</taxon>
        <taxon>campanulids</taxon>
        <taxon>Asterales</taxon>
        <taxon>Asteraceae</taxon>
        <taxon>Asteroideae</taxon>
        <taxon>Anthemideae</taxon>
        <taxon>Anthemidinae</taxon>
        <taxon>Tanacetum</taxon>
    </lineage>
</organism>
<dbReference type="Pfam" id="PF00098">
    <property type="entry name" value="zf-CCHC"/>
    <property type="match status" value="1"/>
</dbReference>
<keyword evidence="5" id="KW-0479">Metal-binding</keyword>
<keyword evidence="14" id="KW-0233">DNA recombination</keyword>
<keyword evidence="6" id="KW-0064">Aspartyl protease</keyword>
<feature type="domain" description="CCHC-type" evidence="18">
    <location>
        <begin position="806"/>
        <end position="821"/>
    </location>
</feature>
<keyword evidence="9" id="KW-0460">Magnesium</keyword>
<gene>
    <name evidence="19" type="ORF">Tco_1092644</name>
</gene>
<evidence type="ECO:0000256" key="5">
    <source>
        <dbReference type="ARBA" id="ARBA00022723"/>
    </source>
</evidence>
<dbReference type="CDD" id="cd01647">
    <property type="entry name" value="RT_LTR"/>
    <property type="match status" value="1"/>
</dbReference>
<feature type="compositionally biased region" description="Acidic residues" evidence="17">
    <location>
        <begin position="216"/>
        <end position="225"/>
    </location>
</feature>
<evidence type="ECO:0000256" key="4">
    <source>
        <dbReference type="ARBA" id="ARBA00022722"/>
    </source>
</evidence>
<evidence type="ECO:0000256" key="16">
    <source>
        <dbReference type="PROSITE-ProRule" id="PRU00047"/>
    </source>
</evidence>